<sequence>MLRSLNDRSFFMTSSLKYSANNQPKSSRSSYPSDDDDDDQLIERILDGENLSEIDNATYTRLINKIRTERDQLIYANKVKESEEANTKYLRIQQIQFEVMKNNLRNQQIEKVTARLEQANEDYDKLKKMIKVLDNDMITDMNNQLQSLKNKQAKEVNQLTMEWNSENKLRRFNRASGKLRNLRTQQQILLNSHRYEEMRLVKREADKLEKTETKDKQFDLLAGYKDALYKLEQKHNVELETLQSAQQTRWESYSDARKFDLNVMERRIQKLKDALKGAQNTEKVWNTMHSTSASLQPRSWKSTPPVNVIRNKSMGQADVVCNFNTLKLAPVQPPKTIRKDYWRTKNDLHF</sequence>
<evidence type="ECO:0000313" key="3">
    <source>
        <dbReference type="EMBL" id="KAK8871229.1"/>
    </source>
</evidence>
<keyword evidence="4" id="KW-1185">Reference proteome</keyword>
<gene>
    <name evidence="3" type="ORF">M9Y10_009143</name>
</gene>
<dbReference type="PANTHER" id="PTHR47026">
    <property type="entry name" value="PIGMENTOSA GTPASE REGULATOR-LIKE PROTEIN, PUTATIVE-RELATED"/>
    <property type="match status" value="1"/>
</dbReference>
<feature type="region of interest" description="Disordered" evidence="2">
    <location>
        <begin position="19"/>
        <end position="38"/>
    </location>
</feature>
<evidence type="ECO:0000256" key="1">
    <source>
        <dbReference type="SAM" id="Coils"/>
    </source>
</evidence>
<keyword evidence="1" id="KW-0175">Coiled coil</keyword>
<reference evidence="3 4" key="1">
    <citation type="submission" date="2024-04" db="EMBL/GenBank/DDBJ databases">
        <title>Tritrichomonas musculus Genome.</title>
        <authorList>
            <person name="Alves-Ferreira E."/>
            <person name="Grigg M."/>
            <person name="Lorenzi H."/>
            <person name="Galac M."/>
        </authorList>
    </citation>
    <scope>NUCLEOTIDE SEQUENCE [LARGE SCALE GENOMIC DNA]</scope>
    <source>
        <strain evidence="3 4">EAF2021</strain>
    </source>
</reference>
<name>A0ABR2J128_9EUKA</name>
<proteinExistence type="predicted"/>
<dbReference type="PANTHER" id="PTHR47026:SF2">
    <property type="entry name" value="FLAGELLAR ASSOCIATED PROTEIN"/>
    <property type="match status" value="1"/>
</dbReference>
<evidence type="ECO:0000256" key="2">
    <source>
        <dbReference type="SAM" id="MobiDB-lite"/>
    </source>
</evidence>
<accession>A0ABR2J128</accession>
<feature type="coiled-coil region" evidence="1">
    <location>
        <begin position="102"/>
        <end position="162"/>
    </location>
</feature>
<comment type="caution">
    <text evidence="3">The sequence shown here is derived from an EMBL/GenBank/DDBJ whole genome shotgun (WGS) entry which is preliminary data.</text>
</comment>
<dbReference type="EMBL" id="JAPFFF010000014">
    <property type="protein sequence ID" value="KAK8871229.1"/>
    <property type="molecule type" value="Genomic_DNA"/>
</dbReference>
<evidence type="ECO:0000313" key="4">
    <source>
        <dbReference type="Proteomes" id="UP001470230"/>
    </source>
</evidence>
<protein>
    <recommendedName>
        <fullName evidence="5">Cilia- and flagella-associated protein 157</fullName>
    </recommendedName>
</protein>
<organism evidence="3 4">
    <name type="scientific">Tritrichomonas musculus</name>
    <dbReference type="NCBI Taxonomy" id="1915356"/>
    <lineage>
        <taxon>Eukaryota</taxon>
        <taxon>Metamonada</taxon>
        <taxon>Parabasalia</taxon>
        <taxon>Tritrichomonadida</taxon>
        <taxon>Tritrichomonadidae</taxon>
        <taxon>Tritrichomonas</taxon>
    </lineage>
</organism>
<dbReference type="Proteomes" id="UP001470230">
    <property type="component" value="Unassembled WGS sequence"/>
</dbReference>
<evidence type="ECO:0008006" key="5">
    <source>
        <dbReference type="Google" id="ProtNLM"/>
    </source>
</evidence>